<proteinExistence type="predicted"/>
<evidence type="ECO:0000256" key="1">
    <source>
        <dbReference type="SAM" id="MobiDB-lite"/>
    </source>
</evidence>
<comment type="caution">
    <text evidence="2">The sequence shown here is derived from an EMBL/GenBank/DDBJ whole genome shotgun (WGS) entry which is preliminary data.</text>
</comment>
<dbReference type="EMBL" id="JAMSHJ010000002">
    <property type="protein sequence ID" value="KAI5435001.1"/>
    <property type="molecule type" value="Genomic_DNA"/>
</dbReference>
<accession>A0A9D4YEB8</accession>
<keyword evidence="3" id="KW-1185">Reference proteome</keyword>
<evidence type="ECO:0000313" key="2">
    <source>
        <dbReference type="EMBL" id="KAI5435001.1"/>
    </source>
</evidence>
<evidence type="ECO:0008006" key="4">
    <source>
        <dbReference type="Google" id="ProtNLM"/>
    </source>
</evidence>
<feature type="region of interest" description="Disordered" evidence="1">
    <location>
        <begin position="229"/>
        <end position="264"/>
    </location>
</feature>
<feature type="compositionally biased region" description="Polar residues" evidence="1">
    <location>
        <begin position="229"/>
        <end position="242"/>
    </location>
</feature>
<protein>
    <recommendedName>
        <fullName evidence="4">Aminotransferase-like plant mobile domain-containing protein</fullName>
    </recommendedName>
</protein>
<dbReference type="AlphaFoldDB" id="A0A9D4YEB8"/>
<dbReference type="Proteomes" id="UP001058974">
    <property type="component" value="Chromosome 2"/>
</dbReference>
<reference evidence="2 3" key="1">
    <citation type="journal article" date="2022" name="Nat. Genet.">
        <title>Improved pea reference genome and pan-genome highlight genomic features and evolutionary characteristics.</title>
        <authorList>
            <person name="Yang T."/>
            <person name="Liu R."/>
            <person name="Luo Y."/>
            <person name="Hu S."/>
            <person name="Wang D."/>
            <person name="Wang C."/>
            <person name="Pandey M.K."/>
            <person name="Ge S."/>
            <person name="Xu Q."/>
            <person name="Li N."/>
            <person name="Li G."/>
            <person name="Huang Y."/>
            <person name="Saxena R.K."/>
            <person name="Ji Y."/>
            <person name="Li M."/>
            <person name="Yan X."/>
            <person name="He Y."/>
            <person name="Liu Y."/>
            <person name="Wang X."/>
            <person name="Xiang C."/>
            <person name="Varshney R.K."/>
            <person name="Ding H."/>
            <person name="Gao S."/>
            <person name="Zong X."/>
        </authorList>
    </citation>
    <scope>NUCLEOTIDE SEQUENCE [LARGE SCALE GENOMIC DNA]</scope>
    <source>
        <strain evidence="2 3">cv. Zhongwan 6</strain>
    </source>
</reference>
<dbReference type="Gramene" id="Psat02G0172600-T1">
    <property type="protein sequence ID" value="KAI5435001.1"/>
    <property type="gene ID" value="KIW84_021726"/>
</dbReference>
<organism evidence="2 3">
    <name type="scientific">Pisum sativum</name>
    <name type="common">Garden pea</name>
    <name type="synonym">Lathyrus oleraceus</name>
    <dbReference type="NCBI Taxonomy" id="3888"/>
    <lineage>
        <taxon>Eukaryota</taxon>
        <taxon>Viridiplantae</taxon>
        <taxon>Streptophyta</taxon>
        <taxon>Embryophyta</taxon>
        <taxon>Tracheophyta</taxon>
        <taxon>Spermatophyta</taxon>
        <taxon>Magnoliopsida</taxon>
        <taxon>eudicotyledons</taxon>
        <taxon>Gunneridae</taxon>
        <taxon>Pentapetalae</taxon>
        <taxon>rosids</taxon>
        <taxon>fabids</taxon>
        <taxon>Fabales</taxon>
        <taxon>Fabaceae</taxon>
        <taxon>Papilionoideae</taxon>
        <taxon>50 kb inversion clade</taxon>
        <taxon>NPAAA clade</taxon>
        <taxon>Hologalegina</taxon>
        <taxon>IRL clade</taxon>
        <taxon>Fabeae</taxon>
        <taxon>Lathyrus</taxon>
    </lineage>
</organism>
<sequence>MFLTTSQSQVVYLWELVSRWDVRSREFRVRDRIVPFTPVDVYFALGLSIVGNKVFTEFIKQLDDLDSLDTHSWGLIVYNFVVSSLCESSVVLKEGKNKTQRHLNGCAAILQIWAFNHLSLGKAPAVSRFSFSRVLNWPDISLQKKNIEKAFEKNMFVDVTDYQRLVVENKDFKERIVVLEYEMRMMKEAGVNTLFEDEVVQDDRQLVNFITRDEVGIFAGDIGHNTPFNGDVSVTENQSKYKSNMDTRMRKKPRKHGKRTRMSL</sequence>
<gene>
    <name evidence="2" type="ORF">KIW84_021726</name>
</gene>
<name>A0A9D4YEB8_PEA</name>
<evidence type="ECO:0000313" key="3">
    <source>
        <dbReference type="Proteomes" id="UP001058974"/>
    </source>
</evidence>
<feature type="compositionally biased region" description="Basic residues" evidence="1">
    <location>
        <begin position="249"/>
        <end position="264"/>
    </location>
</feature>